<evidence type="ECO:0008006" key="4">
    <source>
        <dbReference type="Google" id="ProtNLM"/>
    </source>
</evidence>
<sequence>MSTPDSAEAEVIVLRPSAGMASVQGALALDLTPRTAPPRPRLRSTRASDVADLEQASREQVDTFVGRYLQAAVEIAAGDRPVAQLLRHTVPEVFDALSGRARTVTAAGGLAPGRVRGPNPARPVVVGVRTALIRSDAVEASAHVRYGRRSRAVAARFEVVRDRWQCVAITWG</sequence>
<evidence type="ECO:0000313" key="2">
    <source>
        <dbReference type="EMBL" id="MBD3925257.1"/>
    </source>
</evidence>
<keyword evidence="3" id="KW-1185">Reference proteome</keyword>
<evidence type="ECO:0000313" key="3">
    <source>
        <dbReference type="Proteomes" id="UP000618818"/>
    </source>
</evidence>
<proteinExistence type="predicted"/>
<gene>
    <name evidence="2" type="ORF">IEZ26_11530</name>
</gene>
<accession>A0ABR8NAV7</accession>
<comment type="caution">
    <text evidence="2">The sequence shown here is derived from an EMBL/GenBank/DDBJ whole genome shotgun (WGS) entry which is preliminary data.</text>
</comment>
<dbReference type="RefSeq" id="WP_191194932.1">
    <property type="nucleotide sequence ID" value="NZ_JACXYZ010000001.1"/>
</dbReference>
<feature type="region of interest" description="Disordered" evidence="1">
    <location>
        <begin position="32"/>
        <end position="54"/>
    </location>
</feature>
<evidence type="ECO:0000256" key="1">
    <source>
        <dbReference type="SAM" id="MobiDB-lite"/>
    </source>
</evidence>
<dbReference type="EMBL" id="JACXYZ010000001">
    <property type="protein sequence ID" value="MBD3925257.1"/>
    <property type="molecule type" value="Genomic_DNA"/>
</dbReference>
<reference evidence="2 3" key="1">
    <citation type="submission" date="2020-09" db="EMBL/GenBank/DDBJ databases">
        <title>novel species in genus Nocardioides.</title>
        <authorList>
            <person name="Zhang G."/>
        </authorList>
    </citation>
    <scope>NUCLEOTIDE SEQUENCE [LARGE SCALE GENOMIC DNA]</scope>
    <source>
        <strain evidence="2 3">KCTC 39551</strain>
    </source>
</reference>
<organism evidence="2 3">
    <name type="scientific">Nocardioides cavernae</name>
    <dbReference type="NCBI Taxonomy" id="1921566"/>
    <lineage>
        <taxon>Bacteria</taxon>
        <taxon>Bacillati</taxon>
        <taxon>Actinomycetota</taxon>
        <taxon>Actinomycetes</taxon>
        <taxon>Propionibacteriales</taxon>
        <taxon>Nocardioidaceae</taxon>
        <taxon>Nocardioides</taxon>
    </lineage>
</organism>
<dbReference type="Proteomes" id="UP000618818">
    <property type="component" value="Unassembled WGS sequence"/>
</dbReference>
<dbReference type="Pfam" id="PF20060">
    <property type="entry name" value="DUF6459"/>
    <property type="match status" value="1"/>
</dbReference>
<dbReference type="InterPro" id="IPR045596">
    <property type="entry name" value="DUF6459"/>
</dbReference>
<protein>
    <recommendedName>
        <fullName evidence="4">DUF4440 domain-containing protein</fullName>
    </recommendedName>
</protein>
<name>A0ABR8NAV7_9ACTN</name>